<feature type="transmembrane region" description="Helical" evidence="1">
    <location>
        <begin position="125"/>
        <end position="153"/>
    </location>
</feature>
<keyword evidence="1" id="KW-0472">Membrane</keyword>
<feature type="transmembrane region" description="Helical" evidence="1">
    <location>
        <begin position="62"/>
        <end position="80"/>
    </location>
</feature>
<dbReference type="EMBL" id="NIRR01000035">
    <property type="protein sequence ID" value="OWP62022.1"/>
    <property type="molecule type" value="Genomic_DNA"/>
</dbReference>
<keyword evidence="1" id="KW-0812">Transmembrane</keyword>
<gene>
    <name evidence="2" type="ORF">CDA63_16465</name>
</gene>
<evidence type="ECO:0000313" key="2">
    <source>
        <dbReference type="EMBL" id="OWP62022.1"/>
    </source>
</evidence>
<keyword evidence="3" id="KW-1185">Reference proteome</keyword>
<feature type="transmembrane region" description="Helical" evidence="1">
    <location>
        <begin position="26"/>
        <end position="47"/>
    </location>
</feature>
<proteinExistence type="predicted"/>
<name>A0A246FHL2_9BACT</name>
<dbReference type="OrthoDB" id="343560at2"/>
<evidence type="ECO:0000313" key="3">
    <source>
        <dbReference type="Proteomes" id="UP000197277"/>
    </source>
</evidence>
<accession>A0A246FHL2</accession>
<feature type="transmembrane region" description="Helical" evidence="1">
    <location>
        <begin position="92"/>
        <end position="113"/>
    </location>
</feature>
<evidence type="ECO:0000256" key="1">
    <source>
        <dbReference type="SAM" id="Phobius"/>
    </source>
</evidence>
<organism evidence="2 3">
    <name type="scientific">Hymenobacter amundsenii</name>
    <dbReference type="NCBI Taxonomy" id="2006685"/>
    <lineage>
        <taxon>Bacteria</taxon>
        <taxon>Pseudomonadati</taxon>
        <taxon>Bacteroidota</taxon>
        <taxon>Cytophagia</taxon>
        <taxon>Cytophagales</taxon>
        <taxon>Hymenobacteraceae</taxon>
        <taxon>Hymenobacter</taxon>
    </lineage>
</organism>
<sequence length="244" mass="25966">MNTTATSSRSGTVVDWLRELHRRNPVLSLTGWGHVALLLVALVLLPLDTRLVTGAPVWLKPLKFAVSGTFYLWTLGWLLASLPVGAQRAVRLISWGVALSMAVEIGCIFVQAARGTTSHYNQTSLFDGVIFGLMGFFILLNTLLTAGALYLVWRHRPQGPAGYVWGVRLGLLLFLVGSVLGGVMIRLGQHTVGAPTAGRACRAWAGAPGPATCGLPTFWACTRCRRCPCWAGGLAAGSPAAPCS</sequence>
<dbReference type="Proteomes" id="UP000197277">
    <property type="component" value="Unassembled WGS sequence"/>
</dbReference>
<reference evidence="2 3" key="1">
    <citation type="submission" date="2017-06" db="EMBL/GenBank/DDBJ databases">
        <title>Hymenobacter amundsenii sp. nov. isolated from regoliths in Antarctica.</title>
        <authorList>
            <person name="Sedlacek I."/>
            <person name="Kralova S."/>
            <person name="Pantucek R."/>
            <person name="Svec P."/>
            <person name="Holochova P."/>
            <person name="Stankova E."/>
            <person name="Vrbovska V."/>
            <person name="Busse H.-J."/>
        </authorList>
    </citation>
    <scope>NUCLEOTIDE SEQUENCE [LARGE SCALE GENOMIC DNA]</scope>
    <source>
        <strain evidence="2 3">CCM 8682</strain>
    </source>
</reference>
<feature type="transmembrane region" description="Helical" evidence="1">
    <location>
        <begin position="165"/>
        <end position="185"/>
    </location>
</feature>
<keyword evidence="1" id="KW-1133">Transmembrane helix</keyword>
<protein>
    <submittedName>
        <fullName evidence="2">Uncharacterized protein</fullName>
    </submittedName>
</protein>
<dbReference type="AlphaFoldDB" id="A0A246FHL2"/>
<comment type="caution">
    <text evidence="2">The sequence shown here is derived from an EMBL/GenBank/DDBJ whole genome shotgun (WGS) entry which is preliminary data.</text>
</comment>